<evidence type="ECO:0000313" key="1">
    <source>
        <dbReference type="Proteomes" id="UP000887565"/>
    </source>
</evidence>
<sequence length="66" mass="7318">MQAVWSKDLAKKYLHLPWALLKEPFEVEALTAADVVLSAPAALWILGPNVARRALEFITNGTIRTT</sequence>
<reference evidence="2" key="1">
    <citation type="submission" date="2022-11" db="UniProtKB">
        <authorList>
            <consortium name="WormBaseParasite"/>
        </authorList>
    </citation>
    <scope>IDENTIFICATION</scope>
</reference>
<proteinExistence type="predicted"/>
<accession>A0A915K337</accession>
<organism evidence="1 2">
    <name type="scientific">Romanomermis culicivorax</name>
    <name type="common">Nematode worm</name>
    <dbReference type="NCBI Taxonomy" id="13658"/>
    <lineage>
        <taxon>Eukaryota</taxon>
        <taxon>Metazoa</taxon>
        <taxon>Ecdysozoa</taxon>
        <taxon>Nematoda</taxon>
        <taxon>Enoplea</taxon>
        <taxon>Dorylaimia</taxon>
        <taxon>Mermithida</taxon>
        <taxon>Mermithoidea</taxon>
        <taxon>Mermithidae</taxon>
        <taxon>Romanomermis</taxon>
    </lineage>
</organism>
<name>A0A915K337_ROMCU</name>
<dbReference type="WBParaSite" id="nRc.2.0.1.t33205-RA">
    <property type="protein sequence ID" value="nRc.2.0.1.t33205-RA"/>
    <property type="gene ID" value="nRc.2.0.1.g33205"/>
</dbReference>
<dbReference type="Proteomes" id="UP000887565">
    <property type="component" value="Unplaced"/>
</dbReference>
<evidence type="ECO:0000313" key="2">
    <source>
        <dbReference type="WBParaSite" id="nRc.2.0.1.t33205-RA"/>
    </source>
</evidence>
<protein>
    <submittedName>
        <fullName evidence="2">Uncharacterized protein</fullName>
    </submittedName>
</protein>
<keyword evidence="1" id="KW-1185">Reference proteome</keyword>
<dbReference type="AlphaFoldDB" id="A0A915K337"/>